<dbReference type="EMBL" id="GBRD01008127">
    <property type="protein sequence ID" value="JAG57694.1"/>
    <property type="molecule type" value="Transcribed_RNA"/>
</dbReference>
<keyword evidence="2" id="KW-0436">Ligase</keyword>
<proteinExistence type="predicted"/>
<sequence>MSGSIVIMIGFGSLAGGRGRMELIDQPIQSSHSIEEKSVNILLHLVRFPIESEIKINYYISSWVDTPEVLDSFFDQEYLQWFKHTVKSIPSVKTICKALGTYPGKVSIGQINILYWLLIGLREPKLSPLTKDCAKSVINLFVDVKQLGRVKRIFKVERTLPDNAVTKKDLLRFEYGYLSESISNLYGFLFHFQSIGTFQFFTDKIHHALQNSTFERSRWRGTEIKSSFCSLLVLEWNPRLARLFMNIESSDIPSTDEPNVYCTFSPTGIRISYVIILEPKLCPTTVPRKTMNILTEGFILSTSVSVCFLIIRTIFRSLLWPLR</sequence>
<keyword evidence="1" id="KW-0812">Transmembrane</keyword>
<feature type="transmembrane region" description="Helical" evidence="1">
    <location>
        <begin position="297"/>
        <end position="315"/>
    </location>
</feature>
<protein>
    <submittedName>
        <fullName evidence="2">Isoleucine--tRNA ligase</fullName>
    </submittedName>
</protein>
<reference evidence="2" key="1">
    <citation type="journal article" date="2014" name="PLoS ONE">
        <title>Transcriptome-Based Identification of ABC Transporters in the Western Tarnished Plant Bug Lygus hesperus.</title>
        <authorList>
            <person name="Hull J.J."/>
            <person name="Chaney K."/>
            <person name="Geib S.M."/>
            <person name="Fabrick J.A."/>
            <person name="Brent C.S."/>
            <person name="Walsh D."/>
            <person name="Lavine L.C."/>
        </authorList>
    </citation>
    <scope>NUCLEOTIDE SEQUENCE</scope>
</reference>
<dbReference type="GO" id="GO:0016874">
    <property type="term" value="F:ligase activity"/>
    <property type="evidence" value="ECO:0007669"/>
    <property type="project" value="UniProtKB-KW"/>
</dbReference>
<evidence type="ECO:0000313" key="3">
    <source>
        <dbReference type="EMBL" id="JAG57694.1"/>
    </source>
</evidence>
<accession>A0A0A9ZCV4</accession>
<gene>
    <name evidence="2" type="primary">ileS_44</name>
    <name evidence="2" type="ORF">CM83_99142</name>
</gene>
<dbReference type="AlphaFoldDB" id="A0A0A9ZCV4"/>
<reference evidence="2" key="2">
    <citation type="submission" date="2014-07" db="EMBL/GenBank/DDBJ databases">
        <authorList>
            <person name="Hull J."/>
        </authorList>
    </citation>
    <scope>NUCLEOTIDE SEQUENCE</scope>
</reference>
<dbReference type="EMBL" id="GBHO01000522">
    <property type="protein sequence ID" value="JAG43082.1"/>
    <property type="molecule type" value="Transcribed_RNA"/>
</dbReference>
<evidence type="ECO:0000256" key="1">
    <source>
        <dbReference type="SAM" id="Phobius"/>
    </source>
</evidence>
<organism evidence="2">
    <name type="scientific">Lygus hesperus</name>
    <name type="common">Western plant bug</name>
    <dbReference type="NCBI Taxonomy" id="30085"/>
    <lineage>
        <taxon>Eukaryota</taxon>
        <taxon>Metazoa</taxon>
        <taxon>Ecdysozoa</taxon>
        <taxon>Arthropoda</taxon>
        <taxon>Hexapoda</taxon>
        <taxon>Insecta</taxon>
        <taxon>Pterygota</taxon>
        <taxon>Neoptera</taxon>
        <taxon>Paraneoptera</taxon>
        <taxon>Hemiptera</taxon>
        <taxon>Heteroptera</taxon>
        <taxon>Panheteroptera</taxon>
        <taxon>Cimicomorpha</taxon>
        <taxon>Miridae</taxon>
        <taxon>Mirini</taxon>
        <taxon>Lygus</taxon>
    </lineage>
</organism>
<evidence type="ECO:0000313" key="2">
    <source>
        <dbReference type="EMBL" id="JAG43082.1"/>
    </source>
</evidence>
<reference evidence="3" key="3">
    <citation type="submission" date="2014-09" db="EMBL/GenBank/DDBJ databases">
        <authorList>
            <person name="Magalhaes I.L.F."/>
            <person name="Oliveira U."/>
            <person name="Santos F.R."/>
            <person name="Vidigal T.H.D.A."/>
            <person name="Brescovit A.D."/>
            <person name="Santos A.J."/>
        </authorList>
    </citation>
    <scope>NUCLEOTIDE SEQUENCE</scope>
</reference>
<keyword evidence="1" id="KW-0472">Membrane</keyword>
<keyword evidence="1" id="KW-1133">Transmembrane helix</keyword>
<name>A0A0A9ZCV4_LYGHE</name>